<evidence type="ECO:0000313" key="2">
    <source>
        <dbReference type="EMBL" id="NHN54695.1"/>
    </source>
</evidence>
<dbReference type="EMBL" id="JAAOIV010000002">
    <property type="protein sequence ID" value="NHN54695.1"/>
    <property type="molecule type" value="Genomic_DNA"/>
</dbReference>
<dbReference type="AlphaFoldDB" id="A0A967AZI7"/>
<dbReference type="RefSeq" id="WP_166192811.1">
    <property type="nucleotide sequence ID" value="NZ_JAAOIV010000002.1"/>
</dbReference>
<evidence type="ECO:0000259" key="1">
    <source>
        <dbReference type="Pfam" id="PF01402"/>
    </source>
</evidence>
<dbReference type="Pfam" id="PF01402">
    <property type="entry name" value="RHH_1"/>
    <property type="match status" value="1"/>
</dbReference>
<accession>A0A967AZI7</accession>
<keyword evidence="3" id="KW-1185">Reference proteome</keyword>
<reference evidence="2" key="1">
    <citation type="submission" date="2020-03" db="EMBL/GenBank/DDBJ databases">
        <title>Draft sequencing of Calidifontibacter sp. DB0510.</title>
        <authorList>
            <person name="Kim D.-U."/>
        </authorList>
    </citation>
    <scope>NUCLEOTIDE SEQUENCE</scope>
    <source>
        <strain evidence="2">DB0510</strain>
    </source>
</reference>
<organism evidence="2 3">
    <name type="scientific">Metallococcus carri</name>
    <dbReference type="NCBI Taxonomy" id="1656884"/>
    <lineage>
        <taxon>Bacteria</taxon>
        <taxon>Bacillati</taxon>
        <taxon>Actinomycetota</taxon>
        <taxon>Actinomycetes</taxon>
        <taxon>Micrococcales</taxon>
        <taxon>Dermacoccaceae</taxon>
        <taxon>Metallococcus</taxon>
    </lineage>
</organism>
<gene>
    <name evidence="2" type="ORF">G9U51_02725</name>
</gene>
<protein>
    <submittedName>
        <fullName evidence="2">CopG family transcriptional regulator</fullName>
    </submittedName>
</protein>
<name>A0A967AZI7_9MICO</name>
<sequence>MTKKQKTEATDEQLAALAERLQDPEHAIVSGGVASDPVAADGRALLEREYGSTAELDQMLRQAGRPKVGQTARGSSPTVRGRISEADYAAFKRLAEATGRSQSELVREAVHDMLTRHQTAS</sequence>
<evidence type="ECO:0000313" key="3">
    <source>
        <dbReference type="Proteomes" id="UP000744769"/>
    </source>
</evidence>
<comment type="caution">
    <text evidence="2">The sequence shown here is derived from an EMBL/GenBank/DDBJ whole genome shotgun (WGS) entry which is preliminary data.</text>
</comment>
<dbReference type="GO" id="GO:0006355">
    <property type="term" value="P:regulation of DNA-templated transcription"/>
    <property type="evidence" value="ECO:0007669"/>
    <property type="project" value="InterPro"/>
</dbReference>
<dbReference type="Proteomes" id="UP000744769">
    <property type="component" value="Unassembled WGS sequence"/>
</dbReference>
<feature type="domain" description="Ribbon-helix-helix protein CopG" evidence="1">
    <location>
        <begin position="82"/>
        <end position="116"/>
    </location>
</feature>
<proteinExistence type="predicted"/>
<dbReference type="InterPro" id="IPR002145">
    <property type="entry name" value="CopG"/>
</dbReference>